<dbReference type="InterPro" id="IPR007657">
    <property type="entry name" value="Glycosyltransferase_61"/>
</dbReference>
<keyword evidence="6" id="KW-1185">Reference proteome</keyword>
<dbReference type="EMBL" id="VDCQ01000056">
    <property type="protein sequence ID" value="TNJ62589.1"/>
    <property type="molecule type" value="Genomic_DNA"/>
</dbReference>
<evidence type="ECO:0000256" key="3">
    <source>
        <dbReference type="ARBA" id="ARBA00023180"/>
    </source>
</evidence>
<evidence type="ECO:0000313" key="6">
    <source>
        <dbReference type="Proteomes" id="UP000307943"/>
    </source>
</evidence>
<dbReference type="RefSeq" id="WP_139605883.1">
    <property type="nucleotide sequence ID" value="NZ_VDCQ01000056.1"/>
</dbReference>
<proteinExistence type="predicted"/>
<dbReference type="GO" id="GO:0016757">
    <property type="term" value="F:glycosyltransferase activity"/>
    <property type="evidence" value="ECO:0007669"/>
    <property type="project" value="UniProtKB-KW"/>
</dbReference>
<feature type="domain" description="Glycosyltransferase 61 catalytic" evidence="4">
    <location>
        <begin position="137"/>
        <end position="316"/>
    </location>
</feature>
<dbReference type="OrthoDB" id="182122at2"/>
<keyword evidence="2 5" id="KW-0808">Transferase</keyword>
<dbReference type="Proteomes" id="UP000307943">
    <property type="component" value="Unassembled WGS sequence"/>
</dbReference>
<evidence type="ECO:0000256" key="1">
    <source>
        <dbReference type="ARBA" id="ARBA00022676"/>
    </source>
</evidence>
<evidence type="ECO:0000259" key="4">
    <source>
        <dbReference type="Pfam" id="PF04577"/>
    </source>
</evidence>
<evidence type="ECO:0000313" key="5">
    <source>
        <dbReference type="EMBL" id="TNJ62589.1"/>
    </source>
</evidence>
<name>A0A5C4T355_9BACL</name>
<comment type="caution">
    <text evidence="5">The sequence shown here is derived from an EMBL/GenBank/DDBJ whole genome shotgun (WGS) entry which is preliminary data.</text>
</comment>
<gene>
    <name evidence="5" type="ORF">FE784_29655</name>
</gene>
<dbReference type="AlphaFoldDB" id="A0A5C4T355"/>
<accession>A0A5C4T355</accession>
<organism evidence="5 6">
    <name type="scientific">Paenibacillus hemerocallicola</name>
    <dbReference type="NCBI Taxonomy" id="1172614"/>
    <lineage>
        <taxon>Bacteria</taxon>
        <taxon>Bacillati</taxon>
        <taxon>Bacillota</taxon>
        <taxon>Bacilli</taxon>
        <taxon>Bacillales</taxon>
        <taxon>Paenibacillaceae</taxon>
        <taxon>Paenibacillus</taxon>
    </lineage>
</organism>
<keyword evidence="1" id="KW-0328">Glycosyltransferase</keyword>
<reference evidence="5 6" key="1">
    <citation type="submission" date="2019-05" db="EMBL/GenBank/DDBJ databases">
        <title>We sequenced the genome of Paenibacillus hemerocallicola KCTC 33185 for further insight into its adaptation and study the phylogeny of Paenibacillus.</title>
        <authorList>
            <person name="Narsing Rao M.P."/>
        </authorList>
    </citation>
    <scope>NUCLEOTIDE SEQUENCE [LARGE SCALE GENOMIC DNA]</scope>
    <source>
        <strain evidence="5 6">KCTC 33185</strain>
    </source>
</reference>
<dbReference type="PANTHER" id="PTHR20961">
    <property type="entry name" value="GLYCOSYLTRANSFERASE"/>
    <property type="match status" value="1"/>
</dbReference>
<sequence>MIEATPAGTYTTLRDWIVASESARLECHHLHKIIHQTQPYHLVSPGTVDDELHPVFQQRRVTTPDGYVAVLPEGRYFGGEEHSGAIITPDNKLVWDVSMNFYIPGWVHPIFKRKSLPTATRTSETVAVLTFIWSRNYFHWMIDVLGRIDLIRKSGLSVDKYIISNDGPSKIQEETLGLLGIPKEKIIRSYDGLHLRAARLIVPSLQVISLLPFSCNPMPRWATNFVRSELFKIVKPSPYGGHERIYISRREAKHRRVLNESEVLHVMATYGFREVKLEEMTVADQVRLFHSANMVVAPHGASLTNIMFCRTGTQVVDIFPPEYMYPCFWHISSYYGLRYSYLIGKGKRLSKDENIGLVGHVYTDLTVDIGALTAMLRRMVS</sequence>
<evidence type="ECO:0000256" key="2">
    <source>
        <dbReference type="ARBA" id="ARBA00022679"/>
    </source>
</evidence>
<dbReference type="Pfam" id="PF04577">
    <property type="entry name" value="Glyco_transf_61"/>
    <property type="match status" value="1"/>
</dbReference>
<dbReference type="InterPro" id="IPR049625">
    <property type="entry name" value="Glyco_transf_61_cat"/>
</dbReference>
<keyword evidence="3" id="KW-0325">Glycoprotein</keyword>
<protein>
    <submittedName>
        <fullName evidence="5">Glycosyltransferase family 61 protein</fullName>
    </submittedName>
</protein>